<organism evidence="1 3">
    <name type="scientific">Burkholderia singularis</name>
    <dbReference type="NCBI Taxonomy" id="1503053"/>
    <lineage>
        <taxon>Bacteria</taxon>
        <taxon>Pseudomonadati</taxon>
        <taxon>Pseudomonadota</taxon>
        <taxon>Betaproteobacteria</taxon>
        <taxon>Burkholderiales</taxon>
        <taxon>Burkholderiaceae</taxon>
        <taxon>Burkholderia</taxon>
        <taxon>pseudomallei group</taxon>
    </lineage>
</organism>
<evidence type="ECO:0000313" key="1">
    <source>
        <dbReference type="EMBL" id="KVE28256.1"/>
    </source>
</evidence>
<gene>
    <name evidence="2" type="ORF">BSIN_2258</name>
    <name evidence="1" type="ORF">WS67_09685</name>
</gene>
<dbReference type="Pfam" id="PF14518">
    <property type="entry name" value="Haem_oxygenas_2"/>
    <property type="match status" value="1"/>
</dbReference>
<dbReference type="SUPFAM" id="SSF48613">
    <property type="entry name" value="Heme oxygenase-like"/>
    <property type="match status" value="1"/>
</dbReference>
<keyword evidence="3" id="KW-1185">Reference proteome</keyword>
<protein>
    <submittedName>
        <fullName evidence="2">Pyrroloquinoline quinone (Coenzyme PQQ) biosynthesis protein C</fullName>
    </submittedName>
    <submittedName>
        <fullName evidence="1">TenA family transcriptional regulator</fullName>
    </submittedName>
</protein>
<proteinExistence type="predicted"/>
<reference evidence="1 3" key="1">
    <citation type="submission" date="2015-11" db="EMBL/GenBank/DDBJ databases">
        <title>Expanding the genomic diversity of Burkholderia species for the development of highly accurate diagnostics.</title>
        <authorList>
            <person name="Sahl J."/>
            <person name="Keim P."/>
            <person name="Wagner D."/>
        </authorList>
    </citation>
    <scope>NUCLEOTIDE SEQUENCE [LARGE SCALE GENOMIC DNA]</scope>
    <source>
        <strain evidence="1 3">TSV85</strain>
    </source>
</reference>
<dbReference type="OrthoDB" id="3523588at2"/>
<dbReference type="Gene3D" id="1.20.910.10">
    <property type="entry name" value="Heme oxygenase-like"/>
    <property type="match status" value="1"/>
</dbReference>
<dbReference type="Proteomes" id="UP000062788">
    <property type="component" value="Unassembled WGS sequence"/>
</dbReference>
<dbReference type="AlphaFoldDB" id="A0A103E4K3"/>
<dbReference type="EMBL" id="FXAN01000037">
    <property type="protein sequence ID" value="SMF99041.1"/>
    <property type="molecule type" value="Genomic_DNA"/>
</dbReference>
<sequence length="249" mass="28168">MHIPFERDGDLMDLASYPRWLQDVVGTVSEARERVRRHEVFSLMRDGRLTRPQVSAFFVNGWPVVEQFPKYMSMNLLKANGAYSPGEEKARRYLIRNIRVELNHVAYWIDWAEASGVSRQALMDASDGMSPPAALALSHWCWKSSNADSLAASIAATNYAIEGVTGEWSSDLCQTKDYELGFEEDVRGRAMRWLKVHAGYDDKHPWEALDIVATLLGHSPSADVVRNITAGIERSFRYFEMSLSCCLDA</sequence>
<evidence type="ECO:0000313" key="4">
    <source>
        <dbReference type="Proteomes" id="UP000198460"/>
    </source>
</evidence>
<dbReference type="RefSeq" id="WP_059515678.1">
    <property type="nucleotide sequence ID" value="NZ_CP013449.1"/>
</dbReference>
<dbReference type="EMBL" id="LOWA01000020">
    <property type="protein sequence ID" value="KVE28256.1"/>
    <property type="molecule type" value="Genomic_DNA"/>
</dbReference>
<evidence type="ECO:0000313" key="3">
    <source>
        <dbReference type="Proteomes" id="UP000062788"/>
    </source>
</evidence>
<accession>A0A103E4K3</accession>
<dbReference type="Proteomes" id="UP000198460">
    <property type="component" value="Unassembled WGS sequence"/>
</dbReference>
<reference evidence="2 4" key="2">
    <citation type="submission" date="2017-04" db="EMBL/GenBank/DDBJ databases">
        <authorList>
            <person name="Afonso C.L."/>
            <person name="Miller P.J."/>
            <person name="Scott M.A."/>
            <person name="Spackman E."/>
            <person name="Goraichik I."/>
            <person name="Dimitrov K.M."/>
            <person name="Suarez D.L."/>
            <person name="Swayne D.E."/>
        </authorList>
    </citation>
    <scope>NUCLEOTIDE SEQUENCE [LARGE SCALE GENOMIC DNA]</scope>
    <source>
        <strain evidence="2">LMG 28154</strain>
    </source>
</reference>
<dbReference type="InterPro" id="IPR016084">
    <property type="entry name" value="Haem_Oase-like_multi-hlx"/>
</dbReference>
<name>A0A103E4K3_9BURK</name>
<evidence type="ECO:0000313" key="2">
    <source>
        <dbReference type="EMBL" id="SMF99041.1"/>
    </source>
</evidence>